<dbReference type="EMBL" id="RDBF01000005">
    <property type="protein sequence ID" value="RLV55975.1"/>
    <property type="molecule type" value="Genomic_DNA"/>
</dbReference>
<feature type="transmembrane region" description="Helical" evidence="1">
    <location>
        <begin position="15"/>
        <end position="35"/>
    </location>
</feature>
<feature type="transmembrane region" description="Helical" evidence="1">
    <location>
        <begin position="177"/>
        <end position="195"/>
    </location>
</feature>
<evidence type="ECO:0000256" key="1">
    <source>
        <dbReference type="SAM" id="Phobius"/>
    </source>
</evidence>
<proteinExistence type="predicted"/>
<dbReference type="RefSeq" id="WP_121794171.1">
    <property type="nucleotide sequence ID" value="NZ_RDBF01000005.1"/>
</dbReference>
<feature type="transmembrane region" description="Helical" evidence="1">
    <location>
        <begin position="55"/>
        <end position="76"/>
    </location>
</feature>
<protein>
    <submittedName>
        <fullName evidence="2">Uncharacterized protein</fullName>
    </submittedName>
</protein>
<keyword evidence="3" id="KW-1185">Reference proteome</keyword>
<evidence type="ECO:0000313" key="2">
    <source>
        <dbReference type="EMBL" id="RLV55975.1"/>
    </source>
</evidence>
<keyword evidence="1" id="KW-1133">Transmembrane helix</keyword>
<dbReference type="OrthoDB" id="4964568at2"/>
<keyword evidence="1" id="KW-0812">Transmembrane</keyword>
<organism evidence="2 3">
    <name type="scientific">Aeromicrobium phragmitis</name>
    <dbReference type="NCBI Taxonomy" id="2478914"/>
    <lineage>
        <taxon>Bacteria</taxon>
        <taxon>Bacillati</taxon>
        <taxon>Actinomycetota</taxon>
        <taxon>Actinomycetes</taxon>
        <taxon>Propionibacteriales</taxon>
        <taxon>Nocardioidaceae</taxon>
        <taxon>Aeromicrobium</taxon>
    </lineage>
</organism>
<sequence length="308" mass="31427">MSEVSRRVTLLQRGALVTACLAAVPYLVLKVLWLGGSTIGMTSAAGVAEMSSTRFVAANVTTVLLLLVAVAFVTALTRPWGQRLPGGVVLVLAAGATGLLAPILLGLPIGTVLQLLSGPGASQPEVQPGLAPWVFGVVYGGFGVFAMALAVLAAVYVAGRWSELIADVPRPSRWTTAAGMLGLVPFSAAMLFWGLAGPGSTGPQGMDSPAQRTVLFVNGALSAAALILPATAAARRLPRIAWLIIWTGTCVAALQGLSHILLAQGGQIQPLVAAVAVASTPGAIAYGLALLRRRQAEAPIEHRAPALG</sequence>
<reference evidence="2 3" key="1">
    <citation type="submission" date="2018-10" db="EMBL/GenBank/DDBJ databases">
        <title>Aeromicrobium sp. 9W16Y-2 whole genome shotgun sequence.</title>
        <authorList>
            <person name="Li F."/>
        </authorList>
    </citation>
    <scope>NUCLEOTIDE SEQUENCE [LARGE SCALE GENOMIC DNA]</scope>
    <source>
        <strain evidence="2 3">9W16Y-2</strain>
    </source>
</reference>
<feature type="transmembrane region" description="Helical" evidence="1">
    <location>
        <begin position="268"/>
        <end position="291"/>
    </location>
</feature>
<evidence type="ECO:0000313" key="3">
    <source>
        <dbReference type="Proteomes" id="UP000282515"/>
    </source>
</evidence>
<dbReference type="Proteomes" id="UP000282515">
    <property type="component" value="Unassembled WGS sequence"/>
</dbReference>
<gene>
    <name evidence="2" type="ORF">D9V41_08745</name>
</gene>
<feature type="transmembrane region" description="Helical" evidence="1">
    <location>
        <begin position="133"/>
        <end position="157"/>
    </location>
</feature>
<feature type="transmembrane region" description="Helical" evidence="1">
    <location>
        <begin position="88"/>
        <end position="113"/>
    </location>
</feature>
<comment type="caution">
    <text evidence="2">The sequence shown here is derived from an EMBL/GenBank/DDBJ whole genome shotgun (WGS) entry which is preliminary data.</text>
</comment>
<accession>A0A3L8PKR3</accession>
<keyword evidence="1" id="KW-0472">Membrane</keyword>
<feature type="transmembrane region" description="Helical" evidence="1">
    <location>
        <begin position="240"/>
        <end position="262"/>
    </location>
</feature>
<dbReference type="AlphaFoldDB" id="A0A3L8PKR3"/>
<name>A0A3L8PKR3_9ACTN</name>
<feature type="transmembrane region" description="Helical" evidence="1">
    <location>
        <begin position="215"/>
        <end position="233"/>
    </location>
</feature>